<proteinExistence type="predicted"/>
<evidence type="ECO:0000313" key="2">
    <source>
        <dbReference type="EMBL" id="CAI9169710.1"/>
    </source>
</evidence>
<sequence length="178" mass="17991">MGLARALALGSGRETGAVGEAVPGAPSSLNCALQGWNLKGQPGDRWCRCQPADTGLAGQARPRKDGFGGHPPEDSGSEVQPGVQLGGTKTPGNAGDAGQWTKPSAQLKRPPPGAGPGRGSESGRQNGALGSSEARGPEPPGLDIEIPKPAAELNTDVRVPSPDQGAETPEQEREVLGP</sequence>
<feature type="region of interest" description="Disordered" evidence="1">
    <location>
        <begin position="42"/>
        <end position="178"/>
    </location>
</feature>
<feature type="region of interest" description="Disordered" evidence="1">
    <location>
        <begin position="1"/>
        <end position="21"/>
    </location>
</feature>
<name>A0ABN8Z786_RANTA</name>
<gene>
    <name evidence="2" type="ORF">MRATA1EN1_LOCUS18672</name>
</gene>
<evidence type="ECO:0000313" key="3">
    <source>
        <dbReference type="Proteomes" id="UP001176941"/>
    </source>
</evidence>
<reference evidence="2" key="1">
    <citation type="submission" date="2023-04" db="EMBL/GenBank/DDBJ databases">
        <authorList>
            <consortium name="ELIXIR-Norway"/>
        </authorList>
    </citation>
    <scope>NUCLEOTIDE SEQUENCE [LARGE SCALE GENOMIC DNA]</scope>
</reference>
<feature type="compositionally biased region" description="Basic and acidic residues" evidence="1">
    <location>
        <begin position="62"/>
        <end position="73"/>
    </location>
</feature>
<protein>
    <submittedName>
        <fullName evidence="2">Uncharacterized protein</fullName>
    </submittedName>
</protein>
<evidence type="ECO:0000256" key="1">
    <source>
        <dbReference type="SAM" id="MobiDB-lite"/>
    </source>
</evidence>
<dbReference type="EMBL" id="OX459939">
    <property type="protein sequence ID" value="CAI9169710.1"/>
    <property type="molecule type" value="Genomic_DNA"/>
</dbReference>
<organism evidence="2 3">
    <name type="scientific">Rangifer tarandus platyrhynchus</name>
    <name type="common">Svalbard reindeer</name>
    <dbReference type="NCBI Taxonomy" id="3082113"/>
    <lineage>
        <taxon>Eukaryota</taxon>
        <taxon>Metazoa</taxon>
        <taxon>Chordata</taxon>
        <taxon>Craniata</taxon>
        <taxon>Vertebrata</taxon>
        <taxon>Euteleostomi</taxon>
        <taxon>Mammalia</taxon>
        <taxon>Eutheria</taxon>
        <taxon>Laurasiatheria</taxon>
        <taxon>Artiodactyla</taxon>
        <taxon>Ruminantia</taxon>
        <taxon>Pecora</taxon>
        <taxon>Cervidae</taxon>
        <taxon>Odocoileinae</taxon>
        <taxon>Rangifer</taxon>
    </lineage>
</organism>
<keyword evidence="3" id="KW-1185">Reference proteome</keyword>
<dbReference type="Proteomes" id="UP001176941">
    <property type="component" value="Chromosome 3"/>
</dbReference>
<accession>A0ABN8Z786</accession>